<dbReference type="PROSITE" id="PS51257">
    <property type="entry name" value="PROKAR_LIPOPROTEIN"/>
    <property type="match status" value="1"/>
</dbReference>
<evidence type="ECO:0008006" key="5">
    <source>
        <dbReference type="Google" id="ProtNLM"/>
    </source>
</evidence>
<dbReference type="HOGENOM" id="CLU_1774743_0_0_0"/>
<sequence length="146" mass="14403">MSITHRLLSLTAAVALVGATACSNDGPAAPALGAPSLSKSGTAASGGSGGGGGGDNSTSTTSGPPVAPSYTARIDSIGVVPTAMYYGTPSEWTIGGYRFEANSLTHLKAPEGPLVVGACVSVTFSVTYTGAYLASEIKTEQQSRCG</sequence>
<protein>
    <recommendedName>
        <fullName evidence="5">Lipoprotein</fullName>
    </recommendedName>
</protein>
<keyword evidence="3" id="KW-0614">Plasmid</keyword>
<name>W0RRL3_9BACT</name>
<dbReference type="RefSeq" id="WP_025414281.1">
    <property type="nucleotide sequence ID" value="NZ_CP007129.1"/>
</dbReference>
<gene>
    <name evidence="3" type="ORF">J421_5430</name>
</gene>
<dbReference type="KEGG" id="gba:J421_5430"/>
<accession>W0RRL3</accession>
<feature type="compositionally biased region" description="Low complexity" evidence="1">
    <location>
        <begin position="33"/>
        <end position="43"/>
    </location>
</feature>
<feature type="compositionally biased region" description="Gly residues" evidence="1">
    <location>
        <begin position="44"/>
        <end position="55"/>
    </location>
</feature>
<feature type="region of interest" description="Disordered" evidence="1">
    <location>
        <begin position="33"/>
        <end position="69"/>
    </location>
</feature>
<keyword evidence="4" id="KW-1185">Reference proteome</keyword>
<dbReference type="Proteomes" id="UP000019151">
    <property type="component" value="Plasmid 1"/>
</dbReference>
<feature type="chain" id="PRO_5004794735" description="Lipoprotein" evidence="2">
    <location>
        <begin position="24"/>
        <end position="146"/>
    </location>
</feature>
<dbReference type="AlphaFoldDB" id="W0RRL3"/>
<evidence type="ECO:0000256" key="2">
    <source>
        <dbReference type="SAM" id="SignalP"/>
    </source>
</evidence>
<dbReference type="EMBL" id="CP007129">
    <property type="protein sequence ID" value="AHG92965.1"/>
    <property type="molecule type" value="Genomic_DNA"/>
</dbReference>
<reference evidence="3 4" key="1">
    <citation type="journal article" date="2014" name="Genome Announc.">
        <title>Genome Sequence and Methylome of Soil Bacterium Gemmatirosa kalamazoonensis KBS708T, a Member of the Rarely Cultivated Gemmatimonadetes Phylum.</title>
        <authorList>
            <person name="Debruyn J.M."/>
            <person name="Radosevich M."/>
            <person name="Wommack K.E."/>
            <person name="Polson S.W."/>
            <person name="Hauser L.J."/>
            <person name="Fawaz M.N."/>
            <person name="Korlach J."/>
            <person name="Tsai Y.C."/>
        </authorList>
    </citation>
    <scope>NUCLEOTIDE SEQUENCE [LARGE SCALE GENOMIC DNA]</scope>
    <source>
        <strain evidence="3 4">KBS708</strain>
        <plasmid evidence="4">Plasmid 1</plasmid>
    </source>
</reference>
<proteinExistence type="predicted"/>
<evidence type="ECO:0000313" key="4">
    <source>
        <dbReference type="Proteomes" id="UP000019151"/>
    </source>
</evidence>
<evidence type="ECO:0000256" key="1">
    <source>
        <dbReference type="SAM" id="MobiDB-lite"/>
    </source>
</evidence>
<evidence type="ECO:0000313" key="3">
    <source>
        <dbReference type="EMBL" id="AHG92965.1"/>
    </source>
</evidence>
<organism evidence="3 4">
    <name type="scientific">Gemmatirosa kalamazoonensis</name>
    <dbReference type="NCBI Taxonomy" id="861299"/>
    <lineage>
        <taxon>Bacteria</taxon>
        <taxon>Pseudomonadati</taxon>
        <taxon>Gemmatimonadota</taxon>
        <taxon>Gemmatimonadia</taxon>
        <taxon>Gemmatimonadales</taxon>
        <taxon>Gemmatimonadaceae</taxon>
        <taxon>Gemmatirosa</taxon>
    </lineage>
</organism>
<keyword evidence="2" id="KW-0732">Signal</keyword>
<dbReference type="OrthoDB" id="5570130at2"/>
<geneLocation type="plasmid" evidence="3 4">
    <name>1</name>
</geneLocation>
<feature type="signal peptide" evidence="2">
    <location>
        <begin position="1"/>
        <end position="23"/>
    </location>
</feature>
<dbReference type="InParanoid" id="W0RRL3"/>